<evidence type="ECO:0000313" key="2">
    <source>
        <dbReference type="EMBL" id="KQK15097.1"/>
    </source>
</evidence>
<dbReference type="EnsemblPlants" id="PNT74705">
    <property type="protein sequence ID" value="PNT74705"/>
    <property type="gene ID" value="BRADI_1g20589v3"/>
</dbReference>
<protein>
    <submittedName>
        <fullName evidence="2 3">Uncharacterized protein</fullName>
    </submittedName>
</protein>
<gene>
    <name evidence="3" type="primary">LOC100827528</name>
    <name evidence="2" type="ORF">BRADI_1g20589v3</name>
</gene>
<dbReference type="GeneID" id="100827528"/>
<feature type="region of interest" description="Disordered" evidence="1">
    <location>
        <begin position="1"/>
        <end position="26"/>
    </location>
</feature>
<accession>A0A0Q3KV80</accession>
<dbReference type="KEGG" id="bdi:100827528"/>
<evidence type="ECO:0000313" key="3">
    <source>
        <dbReference type="EnsemblPlants" id="KQK15097"/>
    </source>
</evidence>
<sequence>MDFDCASHGGGQWMDESASRRRQRRLSSPSLRAYLAPAFDAVAAEGGGIPASPASSYSSGGLELGFDASLLRYRRTCFSAASADLESRRILYSSPPPPPPPLPQARAVYPVADHDVFLAGGYRYGPKRQAGGLSGAPGFYNFKPQFSSATRPPPVDLRSPDDTAALANKVAAELFSTPEPGAAAPSAQATPQLPAAEKEDDLIAEVLYGQSGRRRLPIFRDICPE</sequence>
<reference evidence="3" key="3">
    <citation type="submission" date="2018-08" db="UniProtKB">
        <authorList>
            <consortium name="EnsemblPlants"/>
        </authorList>
    </citation>
    <scope>IDENTIFICATION</scope>
    <source>
        <strain evidence="3">cv. Bd21</strain>
    </source>
</reference>
<evidence type="ECO:0000313" key="4">
    <source>
        <dbReference type="Proteomes" id="UP000008810"/>
    </source>
</evidence>
<reference evidence="2 3" key="1">
    <citation type="journal article" date="2010" name="Nature">
        <title>Genome sequencing and analysis of the model grass Brachypodium distachyon.</title>
        <authorList>
            <consortium name="International Brachypodium Initiative"/>
        </authorList>
    </citation>
    <scope>NUCLEOTIDE SEQUENCE [LARGE SCALE GENOMIC DNA]</scope>
    <source>
        <strain evidence="2">Bd21</strain>
        <strain evidence="3">cv. Bd21</strain>
    </source>
</reference>
<keyword evidence="4" id="KW-1185">Reference proteome</keyword>
<proteinExistence type="predicted"/>
<organism evidence="2">
    <name type="scientific">Brachypodium distachyon</name>
    <name type="common">Purple false brome</name>
    <name type="synonym">Trachynia distachya</name>
    <dbReference type="NCBI Taxonomy" id="15368"/>
    <lineage>
        <taxon>Eukaryota</taxon>
        <taxon>Viridiplantae</taxon>
        <taxon>Streptophyta</taxon>
        <taxon>Embryophyta</taxon>
        <taxon>Tracheophyta</taxon>
        <taxon>Spermatophyta</taxon>
        <taxon>Magnoliopsida</taxon>
        <taxon>Liliopsida</taxon>
        <taxon>Poales</taxon>
        <taxon>Poaceae</taxon>
        <taxon>BOP clade</taxon>
        <taxon>Pooideae</taxon>
        <taxon>Stipodae</taxon>
        <taxon>Brachypodieae</taxon>
        <taxon>Brachypodium</taxon>
    </lineage>
</organism>
<evidence type="ECO:0000256" key="1">
    <source>
        <dbReference type="SAM" id="MobiDB-lite"/>
    </source>
</evidence>
<dbReference type="RefSeq" id="XP_003559926.3">
    <property type="nucleotide sequence ID" value="XM_003559878.4"/>
</dbReference>
<dbReference type="Proteomes" id="UP000008810">
    <property type="component" value="Chromosome 1"/>
</dbReference>
<dbReference type="Gramene" id="KQK15097">
    <property type="protein sequence ID" value="KQK15097"/>
    <property type="gene ID" value="BRADI_1g20589v3"/>
</dbReference>
<reference evidence="2" key="2">
    <citation type="submission" date="2017-06" db="EMBL/GenBank/DDBJ databases">
        <title>WGS assembly of Brachypodium distachyon.</title>
        <authorList>
            <consortium name="The International Brachypodium Initiative"/>
            <person name="Lucas S."/>
            <person name="Harmon-Smith M."/>
            <person name="Lail K."/>
            <person name="Tice H."/>
            <person name="Grimwood J."/>
            <person name="Bruce D."/>
            <person name="Barry K."/>
            <person name="Shu S."/>
            <person name="Lindquist E."/>
            <person name="Wang M."/>
            <person name="Pitluck S."/>
            <person name="Vogel J.P."/>
            <person name="Garvin D.F."/>
            <person name="Mockler T.C."/>
            <person name="Schmutz J."/>
            <person name="Rokhsar D."/>
            <person name="Bevan M.W."/>
        </authorList>
    </citation>
    <scope>NUCLEOTIDE SEQUENCE</scope>
    <source>
        <strain evidence="2">Bd21</strain>
    </source>
</reference>
<dbReference type="EMBL" id="CM000880">
    <property type="protein sequence ID" value="KQK15097.1"/>
    <property type="molecule type" value="Genomic_DNA"/>
</dbReference>
<dbReference type="EnsemblPlants" id="KQK15097">
    <property type="protein sequence ID" value="KQK15097"/>
    <property type="gene ID" value="BRADI_1g20589v3"/>
</dbReference>
<dbReference type="OrthoDB" id="679702at2759"/>
<dbReference type="EMBL" id="CM000880">
    <property type="protein sequence ID" value="PNT74705.1"/>
    <property type="molecule type" value="Genomic_DNA"/>
</dbReference>
<name>A0A0Q3KV80_BRADI</name>
<dbReference type="AlphaFoldDB" id="A0A0Q3KV80"/>
<feature type="region of interest" description="Disordered" evidence="1">
    <location>
        <begin position="177"/>
        <end position="196"/>
    </location>
</feature>
<dbReference type="Gramene" id="PNT74705">
    <property type="protein sequence ID" value="PNT74705"/>
    <property type="gene ID" value="BRADI_1g20589v3"/>
</dbReference>